<gene>
    <name evidence="1" type="ORF">V6590_06240</name>
</gene>
<evidence type="ECO:0000313" key="1">
    <source>
        <dbReference type="EMBL" id="MEH7827739.1"/>
    </source>
</evidence>
<comment type="caution">
    <text evidence="1">The sequence shown here is derived from an EMBL/GenBank/DDBJ whole genome shotgun (WGS) entry which is preliminary data.</text>
</comment>
<name>A0ABU8BUI7_9RHOB</name>
<evidence type="ECO:0000313" key="2">
    <source>
        <dbReference type="Proteomes" id="UP001431963"/>
    </source>
</evidence>
<keyword evidence="2" id="KW-1185">Reference proteome</keyword>
<reference evidence="1" key="1">
    <citation type="submission" date="2024-02" db="EMBL/GenBank/DDBJ databases">
        <title>Genome sequences of strain Gemmobacter sp. JM10B15.</title>
        <authorList>
            <person name="Zhang M."/>
        </authorList>
    </citation>
    <scope>NUCLEOTIDE SEQUENCE</scope>
    <source>
        <strain evidence="1">JM10B15</strain>
    </source>
</reference>
<accession>A0ABU8BUI7</accession>
<dbReference type="Proteomes" id="UP001431963">
    <property type="component" value="Unassembled WGS sequence"/>
</dbReference>
<organism evidence="1 2">
    <name type="scientific">Gemmobacter denitrificans</name>
    <dbReference type="NCBI Taxonomy" id="3123040"/>
    <lineage>
        <taxon>Bacteria</taxon>
        <taxon>Pseudomonadati</taxon>
        <taxon>Pseudomonadota</taxon>
        <taxon>Alphaproteobacteria</taxon>
        <taxon>Rhodobacterales</taxon>
        <taxon>Paracoccaceae</taxon>
        <taxon>Gemmobacter</taxon>
    </lineage>
</organism>
<sequence>MAPRLLDLHLPAHLRADHQAGKVNILSRLIEALPGWQITDRDEHAPERAHPGHSLLHMREPVGPRTLSLRRAYLYPFWRIEPTNERWNFAVAQARPALAGIAPGPARGFHRRLRDRCFPGLPDLTDEGFIFMLLQGRLLDHRSFQSMSPVAMIEATLACDPRPICATLHPGESYSAAEHAALAALQDRHPRFRLVEGRAADLVPRCSFVVTQNSSVGLQAMIAGKGLVLFAGIDFHHPAGSVGRDGLAAAFDKGRIPSADMARWLWWFFKDQAIDAQSPEAASRIARLLAAQGWPVE</sequence>
<dbReference type="RefSeq" id="WP_335421026.1">
    <property type="nucleotide sequence ID" value="NZ_JBALHR010000003.1"/>
</dbReference>
<protein>
    <recommendedName>
        <fullName evidence="3">Capsular polysaccharide biosynthesis protein</fullName>
    </recommendedName>
</protein>
<dbReference type="EMBL" id="JBALHR010000003">
    <property type="protein sequence ID" value="MEH7827739.1"/>
    <property type="molecule type" value="Genomic_DNA"/>
</dbReference>
<proteinExistence type="predicted"/>
<evidence type="ECO:0008006" key="3">
    <source>
        <dbReference type="Google" id="ProtNLM"/>
    </source>
</evidence>